<name>A0A1B9NH34_9MICO</name>
<protein>
    <recommendedName>
        <fullName evidence="1">RiboL-PSP-HEPN domain-containing protein</fullName>
    </recommendedName>
</protein>
<evidence type="ECO:0000259" key="1">
    <source>
        <dbReference type="Pfam" id="PF18735"/>
    </source>
</evidence>
<organism evidence="2 3">
    <name type="scientific">Microbacterium sediminis</name>
    <dbReference type="NCBI Taxonomy" id="904291"/>
    <lineage>
        <taxon>Bacteria</taxon>
        <taxon>Bacillati</taxon>
        <taxon>Actinomycetota</taxon>
        <taxon>Actinomycetes</taxon>
        <taxon>Micrococcales</taxon>
        <taxon>Microbacteriaceae</taxon>
        <taxon>Microbacterium</taxon>
    </lineage>
</organism>
<sequence length="164" mass="18382">MSGGRYVDHRAEVLKRLVEIDEVVRRANDQSDLIDQAYLMQLAVIKLSGHVEYCVGRMIAGYLEEHSSHRVLAFSKRQAERITNLNPAKLEQLVGGFDPDWQRALTDFLNTDENRQSLGNLIGARHKLAHGGATRATAPILAEYRKVANATVNLLFDLFLPVNS</sequence>
<keyword evidence="3" id="KW-1185">Reference proteome</keyword>
<feature type="domain" description="RiboL-PSP-HEPN" evidence="1">
    <location>
        <begin position="14"/>
        <end position="155"/>
    </location>
</feature>
<evidence type="ECO:0000313" key="3">
    <source>
        <dbReference type="Proteomes" id="UP000093355"/>
    </source>
</evidence>
<dbReference type="RefSeq" id="WP_067028774.1">
    <property type="nucleotide sequence ID" value="NZ_CP038256.1"/>
</dbReference>
<dbReference type="EMBL" id="LXMD01000010">
    <property type="protein sequence ID" value="OCG75905.1"/>
    <property type="molecule type" value="Genomic_DNA"/>
</dbReference>
<dbReference type="OrthoDB" id="5190150at2"/>
<reference evidence="2" key="1">
    <citation type="submission" date="2016-05" db="EMBL/GenBank/DDBJ databases">
        <authorList>
            <person name="Lavstsen T."/>
            <person name="Jespersen J.S."/>
        </authorList>
    </citation>
    <scope>NUCLEOTIDE SEQUENCE [LARGE SCALE GENOMIC DNA]</scope>
    <source>
        <strain evidence="2">YLB-01</strain>
    </source>
</reference>
<evidence type="ECO:0000313" key="2">
    <source>
        <dbReference type="EMBL" id="OCG75905.1"/>
    </source>
</evidence>
<dbReference type="Pfam" id="PF18735">
    <property type="entry name" value="HEPN_RiboL-PSP"/>
    <property type="match status" value="1"/>
</dbReference>
<accession>A0A1B9NH34</accession>
<gene>
    <name evidence="2" type="ORF">A7J15_13040</name>
</gene>
<dbReference type="Proteomes" id="UP000093355">
    <property type="component" value="Unassembled WGS sequence"/>
</dbReference>
<dbReference type="InterPro" id="IPR041519">
    <property type="entry name" value="HEPN_RiboL-PSP"/>
</dbReference>
<proteinExistence type="predicted"/>
<dbReference type="AlphaFoldDB" id="A0A1B9NH34"/>
<comment type="caution">
    <text evidence="2">The sequence shown here is derived from an EMBL/GenBank/DDBJ whole genome shotgun (WGS) entry which is preliminary data.</text>
</comment>